<dbReference type="Gene3D" id="3.40.50.300">
    <property type="entry name" value="P-loop containing nucleotide triphosphate hydrolases"/>
    <property type="match status" value="1"/>
</dbReference>
<evidence type="ECO:0000313" key="1">
    <source>
        <dbReference type="EMBL" id="MEL3971813.1"/>
    </source>
</evidence>
<reference evidence="1 2" key="1">
    <citation type="submission" date="2024-04" db="EMBL/GenBank/DDBJ databases">
        <title>Bacillus oryzaecorticis sp. nov., a moderately halophilic bacterium isolated from rice husks.</title>
        <authorList>
            <person name="Zhu H.-S."/>
        </authorList>
    </citation>
    <scope>NUCLEOTIDE SEQUENCE [LARGE SCALE GENOMIC DNA]</scope>
    <source>
        <strain evidence="1 2">ZC255</strain>
    </source>
</reference>
<dbReference type="Proteomes" id="UP001389717">
    <property type="component" value="Unassembled WGS sequence"/>
</dbReference>
<dbReference type="RefSeq" id="WP_341981489.1">
    <property type="nucleotide sequence ID" value="NZ_JBBYAF010000008.1"/>
</dbReference>
<dbReference type="EMBL" id="JBBYAF010000008">
    <property type="protein sequence ID" value="MEL3971813.1"/>
    <property type="molecule type" value="Genomic_DNA"/>
</dbReference>
<comment type="caution">
    <text evidence="1">The sequence shown here is derived from an EMBL/GenBank/DDBJ whole genome shotgun (WGS) entry which is preliminary data.</text>
</comment>
<name>A0ABU9K802_9BACI</name>
<dbReference type="SUPFAM" id="SSF52540">
    <property type="entry name" value="P-loop containing nucleoside triphosphate hydrolases"/>
    <property type="match status" value="1"/>
</dbReference>
<proteinExistence type="predicted"/>
<organism evidence="1 2">
    <name type="scientific">Rossellomorea oryzaecorticis</name>
    <dbReference type="NCBI Taxonomy" id="1396505"/>
    <lineage>
        <taxon>Bacteria</taxon>
        <taxon>Bacillati</taxon>
        <taxon>Bacillota</taxon>
        <taxon>Bacilli</taxon>
        <taxon>Bacillales</taxon>
        <taxon>Bacillaceae</taxon>
        <taxon>Rossellomorea</taxon>
    </lineage>
</organism>
<accession>A0ABU9K802</accession>
<evidence type="ECO:0000313" key="2">
    <source>
        <dbReference type="Proteomes" id="UP001389717"/>
    </source>
</evidence>
<dbReference type="InterPro" id="IPR027417">
    <property type="entry name" value="P-loop_NTPase"/>
</dbReference>
<evidence type="ECO:0008006" key="3">
    <source>
        <dbReference type="Google" id="ProtNLM"/>
    </source>
</evidence>
<protein>
    <recommendedName>
        <fullName evidence="3">Thymidylate kinase</fullName>
    </recommendedName>
</protein>
<sequence>MSGRVIIVEGIPGAGKTSTVQMISRLLKEKGIPVKAYIEGDGDQPADYEGVALLSEVQLSSIERNNSESANGLQFYCERTEYGVLAHYAKMAESNGFPEGIINEISQDDIYNKEPVIYTALIKNKWEQFSKILASTDNVYILDCSLLQNPTTFLSARNDLPEDYIESFVLDLLKEVKEYRPLVIYLEPSDIKKAFEHVMAERSEQWFNFVRDYYTKQTYGMNHDLTNDLDGVISYLTHRVKLEKSILTKANVDWIHIERDQSSWETVNNKIENELFLHF</sequence>
<keyword evidence="2" id="KW-1185">Reference proteome</keyword>
<gene>
    <name evidence="1" type="ORF">AAEO50_05905</name>
</gene>